<dbReference type="Pfam" id="PF00117">
    <property type="entry name" value="GATase"/>
    <property type="match status" value="1"/>
</dbReference>
<comment type="caution">
    <text evidence="3">The sequence shown here is derived from an EMBL/GenBank/DDBJ whole genome shotgun (WGS) entry which is preliminary data.</text>
</comment>
<keyword evidence="4" id="KW-1185">Reference proteome</keyword>
<dbReference type="Gene3D" id="3.40.50.880">
    <property type="match status" value="1"/>
</dbReference>
<sequence>MILLIDNYDSFSYNLVQMAGSINPDIKVIRNDAMTVEEIRALAPSHIILSPGPGYPKDAGVCEEVVRHLQGEIPILGVCLGHQGICEVYGCTISHAKQLMHGKKSRIHINNNSPIFKGLDEEMDAARYHSLVAVRETVPNVLQVIGEDKNGEVMAVQHKTYPVYGMQFHPESILTPQGRIILENFLNL</sequence>
<evidence type="ECO:0000313" key="3">
    <source>
        <dbReference type="EMBL" id="MCC2150392.1"/>
    </source>
</evidence>
<dbReference type="RefSeq" id="WP_248836099.1">
    <property type="nucleotide sequence ID" value="NZ_JAJEQE010000075.1"/>
</dbReference>
<accession>A0ABS8EYW6</accession>
<dbReference type="CDD" id="cd01743">
    <property type="entry name" value="GATase1_Anthranilate_Synthase"/>
    <property type="match status" value="1"/>
</dbReference>
<dbReference type="PRINTS" id="PR00097">
    <property type="entry name" value="ANTSNTHASEII"/>
</dbReference>
<dbReference type="SUPFAM" id="SSF52317">
    <property type="entry name" value="Class I glutamine amidotransferase-like"/>
    <property type="match status" value="1"/>
</dbReference>
<proteinExistence type="predicted"/>
<dbReference type="Proteomes" id="UP001299235">
    <property type="component" value="Unassembled WGS sequence"/>
</dbReference>
<dbReference type="PANTHER" id="PTHR43418:SF4">
    <property type="entry name" value="MULTIFUNCTIONAL TRYPTOPHAN BIOSYNTHESIS PROTEIN"/>
    <property type="match status" value="1"/>
</dbReference>
<organism evidence="3 4">
    <name type="scientific">Hominisplanchenecus faecis</name>
    <dbReference type="NCBI Taxonomy" id="2885351"/>
    <lineage>
        <taxon>Bacteria</taxon>
        <taxon>Bacillati</taxon>
        <taxon>Bacillota</taxon>
        <taxon>Clostridia</taxon>
        <taxon>Lachnospirales</taxon>
        <taxon>Lachnospiraceae</taxon>
        <taxon>Hominisplanchenecus</taxon>
    </lineage>
</organism>
<evidence type="ECO:0000313" key="4">
    <source>
        <dbReference type="Proteomes" id="UP001299235"/>
    </source>
</evidence>
<gene>
    <name evidence="3" type="ORF">LKD42_14270</name>
</gene>
<dbReference type="PANTHER" id="PTHR43418">
    <property type="entry name" value="MULTIFUNCTIONAL TRYPTOPHAN BIOSYNTHESIS PROTEIN-RELATED"/>
    <property type="match status" value="1"/>
</dbReference>
<keyword evidence="1" id="KW-0315">Glutamine amidotransferase</keyword>
<evidence type="ECO:0000259" key="2">
    <source>
        <dbReference type="Pfam" id="PF00117"/>
    </source>
</evidence>
<dbReference type="NCBIfam" id="TIGR00566">
    <property type="entry name" value="trpG_papA"/>
    <property type="match status" value="1"/>
</dbReference>
<dbReference type="InterPro" id="IPR029062">
    <property type="entry name" value="Class_I_gatase-like"/>
</dbReference>
<dbReference type="PROSITE" id="PS51273">
    <property type="entry name" value="GATASE_TYPE_1"/>
    <property type="match status" value="1"/>
</dbReference>
<dbReference type="PRINTS" id="PR00099">
    <property type="entry name" value="CPSGATASE"/>
</dbReference>
<dbReference type="InterPro" id="IPR050472">
    <property type="entry name" value="Anth_synth/Amidotransfase"/>
</dbReference>
<protein>
    <submittedName>
        <fullName evidence="3">Aminodeoxychorismate/anthranilate synthase component II</fullName>
    </submittedName>
</protein>
<dbReference type="InterPro" id="IPR017926">
    <property type="entry name" value="GATASE"/>
</dbReference>
<feature type="domain" description="Glutamine amidotransferase" evidence="2">
    <location>
        <begin position="3"/>
        <end position="186"/>
    </location>
</feature>
<dbReference type="PRINTS" id="PR00096">
    <property type="entry name" value="GATASE"/>
</dbReference>
<evidence type="ECO:0000256" key="1">
    <source>
        <dbReference type="ARBA" id="ARBA00022962"/>
    </source>
</evidence>
<dbReference type="InterPro" id="IPR006221">
    <property type="entry name" value="TrpG/PapA_dom"/>
</dbReference>
<dbReference type="EMBL" id="JAJEQE010000075">
    <property type="protein sequence ID" value="MCC2150392.1"/>
    <property type="molecule type" value="Genomic_DNA"/>
</dbReference>
<name>A0ABS8EYW6_9FIRM</name>
<reference evidence="3 4" key="1">
    <citation type="submission" date="2021-10" db="EMBL/GenBank/DDBJ databases">
        <title>Anaerobic single-cell dispensing facilitates the cultivation of human gut bacteria.</title>
        <authorList>
            <person name="Afrizal A."/>
        </authorList>
    </citation>
    <scope>NUCLEOTIDE SEQUENCE [LARGE SCALE GENOMIC DNA]</scope>
    <source>
        <strain evidence="3 4">CLA-AA-H246</strain>
    </source>
</reference>